<sequence>MDILESHLVTGQSETDQELSPLGLSKEAADLMASLFCKKRWELYKDEFLFTDDPQKKRKLQLFLQKQLKNAKRDARGKQAVWEYAKGKTIFEPRKIRSGLEGGSGRSGADPEEWRSRMNQGFGSLS</sequence>
<dbReference type="Proteomes" id="UP000299102">
    <property type="component" value="Unassembled WGS sequence"/>
</dbReference>
<accession>A0A4C1YFA9</accession>
<comment type="caution">
    <text evidence="2">The sequence shown here is derived from an EMBL/GenBank/DDBJ whole genome shotgun (WGS) entry which is preliminary data.</text>
</comment>
<gene>
    <name evidence="2" type="ORF">EVAR_55096_1</name>
</gene>
<dbReference type="AlphaFoldDB" id="A0A4C1YFA9"/>
<proteinExistence type="predicted"/>
<name>A0A4C1YFA9_EUMVA</name>
<reference evidence="2 3" key="1">
    <citation type="journal article" date="2019" name="Commun. Biol.">
        <title>The bagworm genome reveals a unique fibroin gene that provides high tensile strength.</title>
        <authorList>
            <person name="Kono N."/>
            <person name="Nakamura H."/>
            <person name="Ohtoshi R."/>
            <person name="Tomita M."/>
            <person name="Numata K."/>
            <person name="Arakawa K."/>
        </authorList>
    </citation>
    <scope>NUCLEOTIDE SEQUENCE [LARGE SCALE GENOMIC DNA]</scope>
</reference>
<evidence type="ECO:0000313" key="2">
    <source>
        <dbReference type="EMBL" id="GBP74826.1"/>
    </source>
</evidence>
<feature type="region of interest" description="Disordered" evidence="1">
    <location>
        <begin position="95"/>
        <end position="126"/>
    </location>
</feature>
<feature type="compositionally biased region" description="Polar residues" evidence="1">
    <location>
        <begin position="117"/>
        <end position="126"/>
    </location>
</feature>
<evidence type="ECO:0000313" key="3">
    <source>
        <dbReference type="Proteomes" id="UP000299102"/>
    </source>
</evidence>
<protein>
    <submittedName>
        <fullName evidence="2">Uncharacterized protein</fullName>
    </submittedName>
</protein>
<feature type="region of interest" description="Disordered" evidence="1">
    <location>
        <begin position="1"/>
        <end position="20"/>
    </location>
</feature>
<evidence type="ECO:0000256" key="1">
    <source>
        <dbReference type="SAM" id="MobiDB-lite"/>
    </source>
</evidence>
<keyword evidence="3" id="KW-1185">Reference proteome</keyword>
<organism evidence="2 3">
    <name type="scientific">Eumeta variegata</name>
    <name type="common">Bagworm moth</name>
    <name type="synonym">Eumeta japonica</name>
    <dbReference type="NCBI Taxonomy" id="151549"/>
    <lineage>
        <taxon>Eukaryota</taxon>
        <taxon>Metazoa</taxon>
        <taxon>Ecdysozoa</taxon>
        <taxon>Arthropoda</taxon>
        <taxon>Hexapoda</taxon>
        <taxon>Insecta</taxon>
        <taxon>Pterygota</taxon>
        <taxon>Neoptera</taxon>
        <taxon>Endopterygota</taxon>
        <taxon>Lepidoptera</taxon>
        <taxon>Glossata</taxon>
        <taxon>Ditrysia</taxon>
        <taxon>Tineoidea</taxon>
        <taxon>Psychidae</taxon>
        <taxon>Oiketicinae</taxon>
        <taxon>Eumeta</taxon>
    </lineage>
</organism>
<dbReference type="EMBL" id="BGZK01001224">
    <property type="protein sequence ID" value="GBP74826.1"/>
    <property type="molecule type" value="Genomic_DNA"/>
</dbReference>